<keyword evidence="1" id="KW-0472">Membrane</keyword>
<dbReference type="Pfam" id="PF07670">
    <property type="entry name" value="Gate"/>
    <property type="match status" value="1"/>
</dbReference>
<dbReference type="STRING" id="930146.SAMN05192533_101186"/>
<gene>
    <name evidence="3" type="ORF">SAMN05192533_101186</name>
</gene>
<dbReference type="InterPro" id="IPR011642">
    <property type="entry name" value="Gate_dom"/>
</dbReference>
<feature type="domain" description="Nucleoside transporter/FeoB GTPase Gate" evidence="2">
    <location>
        <begin position="147"/>
        <end position="243"/>
    </location>
</feature>
<dbReference type="EMBL" id="FOBW01000001">
    <property type="protein sequence ID" value="SEM14322.1"/>
    <property type="molecule type" value="Genomic_DNA"/>
</dbReference>
<feature type="transmembrane region" description="Helical" evidence="1">
    <location>
        <begin position="64"/>
        <end position="86"/>
    </location>
</feature>
<dbReference type="RefSeq" id="WP_090740280.1">
    <property type="nucleotide sequence ID" value="NZ_FOBW01000001.1"/>
</dbReference>
<organism evidence="3 4">
    <name type="scientific">Mesobacillus persicus</name>
    <dbReference type="NCBI Taxonomy" id="930146"/>
    <lineage>
        <taxon>Bacteria</taxon>
        <taxon>Bacillati</taxon>
        <taxon>Bacillota</taxon>
        <taxon>Bacilli</taxon>
        <taxon>Bacillales</taxon>
        <taxon>Bacillaceae</taxon>
        <taxon>Mesobacillus</taxon>
    </lineage>
</organism>
<name>A0A1H7VYB0_9BACI</name>
<evidence type="ECO:0000256" key="1">
    <source>
        <dbReference type="SAM" id="Phobius"/>
    </source>
</evidence>
<feature type="transmembrane region" description="Helical" evidence="1">
    <location>
        <begin position="438"/>
        <end position="459"/>
    </location>
</feature>
<feature type="transmembrane region" description="Helical" evidence="1">
    <location>
        <begin position="405"/>
        <end position="426"/>
    </location>
</feature>
<dbReference type="OrthoDB" id="1633380at2"/>
<dbReference type="Proteomes" id="UP000198553">
    <property type="component" value="Unassembled WGS sequence"/>
</dbReference>
<dbReference type="AlphaFoldDB" id="A0A1H7VYB0"/>
<feature type="transmembrane region" description="Helical" evidence="1">
    <location>
        <begin position="249"/>
        <end position="267"/>
    </location>
</feature>
<evidence type="ECO:0000313" key="3">
    <source>
        <dbReference type="EMBL" id="SEM14322.1"/>
    </source>
</evidence>
<feature type="transmembrane region" description="Helical" evidence="1">
    <location>
        <begin position="377"/>
        <end position="398"/>
    </location>
</feature>
<keyword evidence="1" id="KW-0812">Transmembrane</keyword>
<sequence>MSSFAKVKVEKKIQESVSVSDYLKFIIPSLIGILLFITPIKTEDGITIPVAFLSNQINAAIGDYIPAMVVGIMAISVLGSVIAALFKPSFITQNKTMNTLFNVSKFWVIARLLGTIFAFITLFQMGPEMIHSENTGSLLLYDLIPILFTTFLLAGILLPLLLNFGLLEFIGALLMKVMRPVFTLPGRSSLDCLASWVGDGTIGVLLTAKQYEEGYYTKREAAVIATTFSVVSITFSIVILQYLKLEAYFVPYYLTIIFAGLVAAVIMPRIAPLSKKGDVAYEKTELKVEETIPAGVSQLQWGLNKAVDKAKKNDRLSNVFKEGLQNVMDMWLGVLPIVMAIGTVALVIAEFTPFFTILGKPFEPILTLMQVPEAAEAAQTMVIGFADMLLPAIIGSGIESELTRFVIACVSVTQLVYLSEMGGLLLGSKLPVSFKDLVLIFILRTVITLPIVVTIAHLIF</sequence>
<evidence type="ECO:0000259" key="2">
    <source>
        <dbReference type="Pfam" id="PF07670"/>
    </source>
</evidence>
<feature type="transmembrane region" description="Helical" evidence="1">
    <location>
        <begin position="21"/>
        <end position="40"/>
    </location>
</feature>
<evidence type="ECO:0000313" key="4">
    <source>
        <dbReference type="Proteomes" id="UP000198553"/>
    </source>
</evidence>
<keyword evidence="4" id="KW-1185">Reference proteome</keyword>
<keyword evidence="1" id="KW-1133">Transmembrane helix</keyword>
<protein>
    <submittedName>
        <fullName evidence="3">Nucleoside recognition GATE domain-containing membrane protein YjiH</fullName>
    </submittedName>
</protein>
<accession>A0A1H7VYB0</accession>
<feature type="transmembrane region" description="Helical" evidence="1">
    <location>
        <begin position="146"/>
        <end position="170"/>
    </location>
</feature>
<feature type="transmembrane region" description="Helical" evidence="1">
    <location>
        <begin position="221"/>
        <end position="243"/>
    </location>
</feature>
<reference evidence="4" key="1">
    <citation type="submission" date="2016-10" db="EMBL/GenBank/DDBJ databases">
        <authorList>
            <person name="Varghese N."/>
            <person name="Submissions S."/>
        </authorList>
    </citation>
    <scope>NUCLEOTIDE SEQUENCE [LARGE SCALE GENOMIC DNA]</scope>
    <source>
        <strain evidence="4">B48,IBRC-M 10115,DSM 25386,CECT 8001</strain>
    </source>
</reference>
<feature type="transmembrane region" description="Helical" evidence="1">
    <location>
        <begin position="106"/>
        <end position="126"/>
    </location>
</feature>
<feature type="transmembrane region" description="Helical" evidence="1">
    <location>
        <begin position="331"/>
        <end position="357"/>
    </location>
</feature>
<proteinExistence type="predicted"/>